<comment type="caution">
    <text evidence="1">The sequence shown here is derived from an EMBL/GenBank/DDBJ whole genome shotgun (WGS) entry which is preliminary data.</text>
</comment>
<dbReference type="AlphaFoldDB" id="A0A553NLZ4"/>
<reference evidence="1 2" key="1">
    <citation type="journal article" date="2019" name="Sci. Data">
        <title>Hybrid genome assembly and annotation of Danionella translucida.</title>
        <authorList>
            <person name="Kadobianskyi M."/>
            <person name="Schulze L."/>
            <person name="Schuelke M."/>
            <person name="Judkewitz B."/>
        </authorList>
    </citation>
    <scope>NUCLEOTIDE SEQUENCE [LARGE SCALE GENOMIC DNA]</scope>
    <source>
        <strain evidence="1 2">Bolton</strain>
    </source>
</reference>
<proteinExistence type="predicted"/>
<evidence type="ECO:0000313" key="1">
    <source>
        <dbReference type="EMBL" id="TRY66448.1"/>
    </source>
</evidence>
<dbReference type="EMBL" id="SRMA01026845">
    <property type="protein sequence ID" value="TRY66448.1"/>
    <property type="molecule type" value="Genomic_DNA"/>
</dbReference>
<gene>
    <name evidence="1" type="ORF">DNTS_031089</name>
</gene>
<protein>
    <submittedName>
        <fullName evidence="1">Uncharacterized protein</fullName>
    </submittedName>
</protein>
<dbReference type="Gene3D" id="3.30.200.20">
    <property type="entry name" value="Phosphorylase Kinase, domain 1"/>
    <property type="match status" value="1"/>
</dbReference>
<accession>A0A553NLZ4</accession>
<dbReference type="Proteomes" id="UP000316079">
    <property type="component" value="Unassembled WGS sequence"/>
</dbReference>
<organism evidence="1 2">
    <name type="scientific">Danionella cerebrum</name>
    <dbReference type="NCBI Taxonomy" id="2873325"/>
    <lineage>
        <taxon>Eukaryota</taxon>
        <taxon>Metazoa</taxon>
        <taxon>Chordata</taxon>
        <taxon>Craniata</taxon>
        <taxon>Vertebrata</taxon>
        <taxon>Euteleostomi</taxon>
        <taxon>Actinopterygii</taxon>
        <taxon>Neopterygii</taxon>
        <taxon>Teleostei</taxon>
        <taxon>Ostariophysi</taxon>
        <taxon>Cypriniformes</taxon>
        <taxon>Danionidae</taxon>
        <taxon>Danioninae</taxon>
        <taxon>Danionella</taxon>
    </lineage>
</organism>
<keyword evidence="2" id="KW-1185">Reference proteome</keyword>
<sequence length="67" mass="7784">MGALLGRGRSGTEVLEAVRLEDGLQVAVKIVPWHTFYFLLLFPRNRQLKKLDEGTWRKRRLSMGERS</sequence>
<evidence type="ECO:0000313" key="2">
    <source>
        <dbReference type="Proteomes" id="UP000316079"/>
    </source>
</evidence>
<name>A0A553NLZ4_9TELE</name>